<name>A0A2V1D0T3_9PLEO</name>
<evidence type="ECO:0000313" key="3">
    <source>
        <dbReference type="Proteomes" id="UP000244855"/>
    </source>
</evidence>
<keyword evidence="3" id="KW-1185">Reference proteome</keyword>
<gene>
    <name evidence="2" type="ORF">DM02DRAFT_546250</name>
</gene>
<dbReference type="PANTHER" id="PTHR43658:SF8">
    <property type="entry name" value="17-BETA-HYDROXYSTEROID DEHYDROGENASE 14-RELATED"/>
    <property type="match status" value="1"/>
</dbReference>
<dbReference type="GO" id="GO:0008667">
    <property type="term" value="F:2,3-dihydro-2,3-dihydroxybenzoate dehydrogenase activity"/>
    <property type="evidence" value="ECO:0007669"/>
    <property type="project" value="InterPro"/>
</dbReference>
<dbReference type="PANTHER" id="PTHR43658">
    <property type="entry name" value="SHORT-CHAIN DEHYDROGENASE/REDUCTASE"/>
    <property type="match status" value="1"/>
</dbReference>
<reference evidence="2 3" key="1">
    <citation type="journal article" date="2018" name="Sci. Rep.">
        <title>Comparative genomics provides insights into the lifestyle and reveals functional heterogeneity of dark septate endophytic fungi.</title>
        <authorList>
            <person name="Knapp D.G."/>
            <person name="Nemeth J.B."/>
            <person name="Barry K."/>
            <person name="Hainaut M."/>
            <person name="Henrissat B."/>
            <person name="Johnson J."/>
            <person name="Kuo A."/>
            <person name="Lim J.H.P."/>
            <person name="Lipzen A."/>
            <person name="Nolan M."/>
            <person name="Ohm R.A."/>
            <person name="Tamas L."/>
            <person name="Grigoriev I.V."/>
            <person name="Spatafora J.W."/>
            <person name="Nagy L.G."/>
            <person name="Kovacs G.M."/>
        </authorList>
    </citation>
    <scope>NUCLEOTIDE SEQUENCE [LARGE SCALE GENOMIC DNA]</scope>
    <source>
        <strain evidence="2 3">DSE2036</strain>
    </source>
</reference>
<dbReference type="PRINTS" id="PR01397">
    <property type="entry name" value="DHBDHDRGNASE"/>
</dbReference>
<dbReference type="InterPro" id="IPR036291">
    <property type="entry name" value="NAD(P)-bd_dom_sf"/>
</dbReference>
<dbReference type="Pfam" id="PF00106">
    <property type="entry name" value="adh_short"/>
    <property type="match status" value="1"/>
</dbReference>
<organism evidence="2 3">
    <name type="scientific">Periconia macrospinosa</name>
    <dbReference type="NCBI Taxonomy" id="97972"/>
    <lineage>
        <taxon>Eukaryota</taxon>
        <taxon>Fungi</taxon>
        <taxon>Dikarya</taxon>
        <taxon>Ascomycota</taxon>
        <taxon>Pezizomycotina</taxon>
        <taxon>Dothideomycetes</taxon>
        <taxon>Pleosporomycetidae</taxon>
        <taxon>Pleosporales</taxon>
        <taxon>Massarineae</taxon>
        <taxon>Periconiaceae</taxon>
        <taxon>Periconia</taxon>
    </lineage>
</organism>
<accession>A0A2V1D0T3</accession>
<proteinExistence type="predicted"/>
<dbReference type="SUPFAM" id="SSF51735">
    <property type="entry name" value="NAD(P)-binding Rossmann-fold domains"/>
    <property type="match status" value="1"/>
</dbReference>
<sequence>MSPSLAGKCIVVSGAASGIGKAVARHVASLGANVSLADINYDGLIAEADRIRESTGVTCLAHCVDVRKSADVDGWIRAAVDTFGRVDGAVNCAGVFSTTGDSDPIASKSDAEWDAVVDINLTG</sequence>
<dbReference type="STRING" id="97972.A0A2V1D0T3"/>
<dbReference type="OrthoDB" id="5840532at2759"/>
<dbReference type="GO" id="GO:0019290">
    <property type="term" value="P:siderophore biosynthetic process"/>
    <property type="evidence" value="ECO:0007669"/>
    <property type="project" value="InterPro"/>
</dbReference>
<dbReference type="InterPro" id="IPR002347">
    <property type="entry name" value="SDR_fam"/>
</dbReference>
<dbReference type="Gene3D" id="3.40.50.720">
    <property type="entry name" value="NAD(P)-binding Rossmann-like Domain"/>
    <property type="match status" value="1"/>
</dbReference>
<evidence type="ECO:0000313" key="2">
    <source>
        <dbReference type="EMBL" id="PVH91219.1"/>
    </source>
</evidence>
<evidence type="ECO:0000256" key="1">
    <source>
        <dbReference type="ARBA" id="ARBA00023002"/>
    </source>
</evidence>
<dbReference type="InterPro" id="IPR003560">
    <property type="entry name" value="DHB_DH"/>
</dbReference>
<dbReference type="AlphaFoldDB" id="A0A2V1D0T3"/>
<keyword evidence="1" id="KW-0560">Oxidoreductase</keyword>
<dbReference type="EMBL" id="KZ805925">
    <property type="protein sequence ID" value="PVH91219.1"/>
    <property type="molecule type" value="Genomic_DNA"/>
</dbReference>
<protein>
    <submittedName>
        <fullName evidence="2">NAD(P)-binding protein</fullName>
    </submittedName>
</protein>
<dbReference type="Proteomes" id="UP000244855">
    <property type="component" value="Unassembled WGS sequence"/>
</dbReference>
<feature type="non-terminal residue" evidence="2">
    <location>
        <position position="123"/>
    </location>
</feature>